<accession>A0A8K0CL56</accession>
<protein>
    <submittedName>
        <fullName evidence="1">Uncharacterized protein</fullName>
    </submittedName>
</protein>
<sequence length="109" mass="12167">CHPNLSIRKPEATLAALAMGYNKVAVGKFYQLFEEIYNKHNLTPDKIYNYNEIGISVVSKTKSKIIIMKEKKQVGSLSSAERGQTVTVEICFDAAGTYIPPFTIFLYSA</sequence>
<dbReference type="Proteomes" id="UP000801492">
    <property type="component" value="Unassembled WGS sequence"/>
</dbReference>
<evidence type="ECO:0000313" key="2">
    <source>
        <dbReference type="Proteomes" id="UP000801492"/>
    </source>
</evidence>
<evidence type="ECO:0000313" key="1">
    <source>
        <dbReference type="EMBL" id="KAF2889418.1"/>
    </source>
</evidence>
<dbReference type="OrthoDB" id="6754776at2759"/>
<gene>
    <name evidence="1" type="ORF">ILUMI_16755</name>
</gene>
<comment type="caution">
    <text evidence="1">The sequence shown here is derived from an EMBL/GenBank/DDBJ whole genome shotgun (WGS) entry which is preliminary data.</text>
</comment>
<proteinExistence type="predicted"/>
<dbReference type="AlphaFoldDB" id="A0A8K0CL56"/>
<dbReference type="EMBL" id="VTPC01066994">
    <property type="protein sequence ID" value="KAF2889418.1"/>
    <property type="molecule type" value="Genomic_DNA"/>
</dbReference>
<reference evidence="1" key="1">
    <citation type="submission" date="2019-08" db="EMBL/GenBank/DDBJ databases">
        <title>The genome of the North American firefly Photinus pyralis.</title>
        <authorList>
            <consortium name="Photinus pyralis genome working group"/>
            <person name="Fallon T.R."/>
            <person name="Sander Lower S.E."/>
            <person name="Weng J.-K."/>
        </authorList>
    </citation>
    <scope>NUCLEOTIDE SEQUENCE</scope>
    <source>
        <strain evidence="1">TRF0915ILg1</strain>
        <tissue evidence="1">Whole body</tissue>
    </source>
</reference>
<name>A0A8K0CL56_IGNLU</name>
<feature type="non-terminal residue" evidence="1">
    <location>
        <position position="1"/>
    </location>
</feature>
<organism evidence="1 2">
    <name type="scientific">Ignelater luminosus</name>
    <name type="common">Cucubano</name>
    <name type="synonym">Pyrophorus luminosus</name>
    <dbReference type="NCBI Taxonomy" id="2038154"/>
    <lineage>
        <taxon>Eukaryota</taxon>
        <taxon>Metazoa</taxon>
        <taxon>Ecdysozoa</taxon>
        <taxon>Arthropoda</taxon>
        <taxon>Hexapoda</taxon>
        <taxon>Insecta</taxon>
        <taxon>Pterygota</taxon>
        <taxon>Neoptera</taxon>
        <taxon>Endopterygota</taxon>
        <taxon>Coleoptera</taxon>
        <taxon>Polyphaga</taxon>
        <taxon>Elateriformia</taxon>
        <taxon>Elateroidea</taxon>
        <taxon>Elateridae</taxon>
        <taxon>Agrypninae</taxon>
        <taxon>Pyrophorini</taxon>
        <taxon>Ignelater</taxon>
    </lineage>
</organism>
<keyword evidence="2" id="KW-1185">Reference proteome</keyword>